<evidence type="ECO:0000313" key="5">
    <source>
        <dbReference type="Proteomes" id="UP000189761"/>
    </source>
</evidence>
<evidence type="ECO:0000256" key="2">
    <source>
        <dbReference type="ARBA" id="ARBA00023136"/>
    </source>
</evidence>
<feature type="domain" description="Beta-lactamase-related" evidence="3">
    <location>
        <begin position="31"/>
        <end position="337"/>
    </location>
</feature>
<comment type="caution">
    <text evidence="4">The sequence shown here is derived from an EMBL/GenBank/DDBJ whole genome shotgun (WGS) entry which is preliminary data.</text>
</comment>
<sequence>MSVQTKQTEKVISSIEKSFIKQVQKDKNLKSAFLLVHSEKKGIYLNIAEGEMNVNQPAYMASVGKIFTSVLISMLYENGQLSFEDRITKYLDQELVKQLHVYKGKDYTNEIKIKHLLNQTSGLYDNFRPLLEKLLNDPNFTMSPQETIIWAKTHQTPHFPPGKGFNYTDTNYHLLGLIIEKITGIPFHVAMNQYIYQPLGMMNSSVLHYSHPLDEDTQYLADFYINNNNLTNHKGYAGLDYAGGGVVSTGEDMLKFMKALTTYQLVKKETLEKMMNDKAKYGVGIEYGYGIMQFKTVPLLMPKLFNVWGHAGATGAYLFYHPKMDAYFIGTFNDFSYERKGVKFMLMKVINQLRKIK</sequence>
<comment type="subcellular location">
    <subcellularLocation>
        <location evidence="1">Membrane</location>
    </subcellularLocation>
</comment>
<evidence type="ECO:0000256" key="1">
    <source>
        <dbReference type="ARBA" id="ARBA00004370"/>
    </source>
</evidence>
<protein>
    <submittedName>
        <fullName evidence="4">Serine hydrolase</fullName>
    </submittedName>
</protein>
<evidence type="ECO:0000313" key="4">
    <source>
        <dbReference type="EMBL" id="OOP64706.1"/>
    </source>
</evidence>
<organism evidence="4 5">
    <name type="scientific">Heyndrickxia oleronia</name>
    <dbReference type="NCBI Taxonomy" id="38875"/>
    <lineage>
        <taxon>Bacteria</taxon>
        <taxon>Bacillati</taxon>
        <taxon>Bacillota</taxon>
        <taxon>Bacilli</taxon>
        <taxon>Bacillales</taxon>
        <taxon>Bacillaceae</taxon>
        <taxon>Heyndrickxia</taxon>
    </lineage>
</organism>
<dbReference type="PANTHER" id="PTHR46825">
    <property type="entry name" value="D-ALANYL-D-ALANINE-CARBOXYPEPTIDASE/ENDOPEPTIDASE AMPH"/>
    <property type="match status" value="1"/>
</dbReference>
<dbReference type="Gene3D" id="3.40.710.10">
    <property type="entry name" value="DD-peptidase/beta-lactamase superfamily"/>
    <property type="match status" value="1"/>
</dbReference>
<proteinExistence type="predicted"/>
<accession>A0A8E2I2R5</accession>
<dbReference type="Pfam" id="PF00144">
    <property type="entry name" value="Beta-lactamase"/>
    <property type="match status" value="1"/>
</dbReference>
<dbReference type="GO" id="GO:0016020">
    <property type="term" value="C:membrane"/>
    <property type="evidence" value="ECO:0007669"/>
    <property type="project" value="UniProtKB-SubCell"/>
</dbReference>
<gene>
    <name evidence="4" type="ORF">BWZ43_25265</name>
</gene>
<name>A0A8E2I2R5_9BACI</name>
<dbReference type="PANTHER" id="PTHR46825:SF11">
    <property type="entry name" value="PENICILLIN-BINDING PROTEIN 4"/>
    <property type="match status" value="1"/>
</dbReference>
<dbReference type="RefSeq" id="WP_260838775.1">
    <property type="nucleotide sequence ID" value="NZ_CP080028.1"/>
</dbReference>
<keyword evidence="2" id="KW-0472">Membrane</keyword>
<dbReference type="InterPro" id="IPR001466">
    <property type="entry name" value="Beta-lactam-related"/>
</dbReference>
<dbReference type="InterPro" id="IPR012338">
    <property type="entry name" value="Beta-lactam/transpept-like"/>
</dbReference>
<dbReference type="InterPro" id="IPR050491">
    <property type="entry name" value="AmpC-like"/>
</dbReference>
<keyword evidence="4" id="KW-0378">Hydrolase</keyword>
<dbReference type="GO" id="GO:0016787">
    <property type="term" value="F:hydrolase activity"/>
    <property type="evidence" value="ECO:0007669"/>
    <property type="project" value="UniProtKB-KW"/>
</dbReference>
<reference evidence="4 5" key="1">
    <citation type="submission" date="2017-01" db="EMBL/GenBank/DDBJ databases">
        <title>Draft genome sequence of Bacillus oleronius.</title>
        <authorList>
            <person name="Allam M."/>
        </authorList>
    </citation>
    <scope>NUCLEOTIDE SEQUENCE [LARGE SCALE GENOMIC DNA]</scope>
    <source>
        <strain evidence="4 5">DSM 9356</strain>
    </source>
</reference>
<dbReference type="SUPFAM" id="SSF56601">
    <property type="entry name" value="beta-lactamase/transpeptidase-like"/>
    <property type="match status" value="1"/>
</dbReference>
<keyword evidence="5" id="KW-1185">Reference proteome</keyword>
<evidence type="ECO:0000259" key="3">
    <source>
        <dbReference type="Pfam" id="PF00144"/>
    </source>
</evidence>
<dbReference type="Proteomes" id="UP000189761">
    <property type="component" value="Unassembled WGS sequence"/>
</dbReference>
<dbReference type="EMBL" id="MTLA01000518">
    <property type="protein sequence ID" value="OOP64706.1"/>
    <property type="molecule type" value="Genomic_DNA"/>
</dbReference>
<dbReference type="AlphaFoldDB" id="A0A8E2I2R5"/>